<dbReference type="GeneID" id="87821564"/>
<evidence type="ECO:0000256" key="1">
    <source>
        <dbReference type="SAM" id="SignalP"/>
    </source>
</evidence>
<dbReference type="AlphaFoldDB" id="A0AAN6ZHV3"/>
<proteinExistence type="predicted"/>
<comment type="caution">
    <text evidence="2">The sequence shown here is derived from an EMBL/GenBank/DDBJ whole genome shotgun (WGS) entry which is preliminary data.</text>
</comment>
<feature type="signal peptide" evidence="1">
    <location>
        <begin position="1"/>
        <end position="19"/>
    </location>
</feature>
<dbReference type="PANTHER" id="PTHR34883:SF15">
    <property type="entry name" value="EXTRACELLULAR SERINE-RICH PROTEIN"/>
    <property type="match status" value="1"/>
</dbReference>
<reference evidence="2" key="1">
    <citation type="journal article" date="2023" name="Mol. Phylogenet. Evol.">
        <title>Genome-scale phylogeny and comparative genomics of the fungal order Sordariales.</title>
        <authorList>
            <person name="Hensen N."/>
            <person name="Bonometti L."/>
            <person name="Westerberg I."/>
            <person name="Brannstrom I.O."/>
            <person name="Guillou S."/>
            <person name="Cros-Aarteil S."/>
            <person name="Calhoun S."/>
            <person name="Haridas S."/>
            <person name="Kuo A."/>
            <person name="Mondo S."/>
            <person name="Pangilinan J."/>
            <person name="Riley R."/>
            <person name="LaButti K."/>
            <person name="Andreopoulos B."/>
            <person name="Lipzen A."/>
            <person name="Chen C."/>
            <person name="Yan M."/>
            <person name="Daum C."/>
            <person name="Ng V."/>
            <person name="Clum A."/>
            <person name="Steindorff A."/>
            <person name="Ohm R.A."/>
            <person name="Martin F."/>
            <person name="Silar P."/>
            <person name="Natvig D.O."/>
            <person name="Lalanne C."/>
            <person name="Gautier V."/>
            <person name="Ament-Velasquez S.L."/>
            <person name="Kruys A."/>
            <person name="Hutchinson M.I."/>
            <person name="Powell A.J."/>
            <person name="Barry K."/>
            <person name="Miller A.N."/>
            <person name="Grigoriev I.V."/>
            <person name="Debuchy R."/>
            <person name="Gladieux P."/>
            <person name="Hiltunen Thoren M."/>
            <person name="Johannesson H."/>
        </authorList>
    </citation>
    <scope>NUCLEOTIDE SEQUENCE</scope>
    <source>
        <strain evidence="2">CBS 141.50</strain>
    </source>
</reference>
<dbReference type="InterPro" id="IPR052953">
    <property type="entry name" value="Ser-rich/MCO-related"/>
</dbReference>
<accession>A0AAN6ZHV3</accession>
<evidence type="ECO:0000313" key="3">
    <source>
        <dbReference type="Proteomes" id="UP001302676"/>
    </source>
</evidence>
<gene>
    <name evidence="2" type="ORF">C8A04DRAFT_40456</name>
</gene>
<evidence type="ECO:0000313" key="2">
    <source>
        <dbReference type="EMBL" id="KAK4139760.1"/>
    </source>
</evidence>
<dbReference type="RefSeq" id="XP_062633131.1">
    <property type="nucleotide sequence ID" value="XM_062784951.1"/>
</dbReference>
<sequence length="200" mass="21156">MLTNILLLTTAALLPLTSAVPVAGNGPSKTLPVRDTATYTAPRITHSVVAGRSGLHFDPENIFASIGDIVEFHFLPANHSVVQASFDAPCVPQAPSDANPTPFSSGFFPVSPKLDGSVQQNPEVFQIEIKDDKPVWFYCAQTKGRHCQSGMVGSVNQKVDSGKTLEAFRSKAAAVQGDSQILGAVQGGWRGPNPNPLSGF</sequence>
<evidence type="ECO:0008006" key="4">
    <source>
        <dbReference type="Google" id="ProtNLM"/>
    </source>
</evidence>
<keyword evidence="1" id="KW-0732">Signal</keyword>
<keyword evidence="3" id="KW-1185">Reference proteome</keyword>
<reference evidence="2" key="2">
    <citation type="submission" date="2023-05" db="EMBL/GenBank/DDBJ databases">
        <authorList>
            <consortium name="Lawrence Berkeley National Laboratory"/>
            <person name="Steindorff A."/>
            <person name="Hensen N."/>
            <person name="Bonometti L."/>
            <person name="Westerberg I."/>
            <person name="Brannstrom I.O."/>
            <person name="Guillou S."/>
            <person name="Cros-Aarteil S."/>
            <person name="Calhoun S."/>
            <person name="Haridas S."/>
            <person name="Kuo A."/>
            <person name="Mondo S."/>
            <person name="Pangilinan J."/>
            <person name="Riley R."/>
            <person name="Labutti K."/>
            <person name="Andreopoulos B."/>
            <person name="Lipzen A."/>
            <person name="Chen C."/>
            <person name="Yanf M."/>
            <person name="Daum C."/>
            <person name="Ng V."/>
            <person name="Clum A."/>
            <person name="Ohm R."/>
            <person name="Martin F."/>
            <person name="Silar P."/>
            <person name="Natvig D."/>
            <person name="Lalanne C."/>
            <person name="Gautier V."/>
            <person name="Ament-Velasquez S.L."/>
            <person name="Kruys A."/>
            <person name="Hutchinson M.I."/>
            <person name="Powell A.J."/>
            <person name="Barry K."/>
            <person name="Miller A.N."/>
            <person name="Grigoriev I.V."/>
            <person name="Debuchy R."/>
            <person name="Gladieux P."/>
            <person name="Thoren M.H."/>
            <person name="Johannesson H."/>
        </authorList>
    </citation>
    <scope>NUCLEOTIDE SEQUENCE</scope>
    <source>
        <strain evidence="2">CBS 141.50</strain>
    </source>
</reference>
<dbReference type="PANTHER" id="PTHR34883">
    <property type="entry name" value="SERINE-RICH PROTEIN, PUTATIVE-RELATED-RELATED"/>
    <property type="match status" value="1"/>
</dbReference>
<organism evidence="2 3">
    <name type="scientific">Dichotomopilus funicola</name>
    <dbReference type="NCBI Taxonomy" id="1934379"/>
    <lineage>
        <taxon>Eukaryota</taxon>
        <taxon>Fungi</taxon>
        <taxon>Dikarya</taxon>
        <taxon>Ascomycota</taxon>
        <taxon>Pezizomycotina</taxon>
        <taxon>Sordariomycetes</taxon>
        <taxon>Sordariomycetidae</taxon>
        <taxon>Sordariales</taxon>
        <taxon>Chaetomiaceae</taxon>
        <taxon>Dichotomopilus</taxon>
    </lineage>
</organism>
<dbReference type="Proteomes" id="UP001302676">
    <property type="component" value="Unassembled WGS sequence"/>
</dbReference>
<dbReference type="InterPro" id="IPR008972">
    <property type="entry name" value="Cupredoxin"/>
</dbReference>
<protein>
    <recommendedName>
        <fullName evidence="4">Extracellular serine-rich protein</fullName>
    </recommendedName>
</protein>
<name>A0AAN6ZHV3_9PEZI</name>
<dbReference type="EMBL" id="MU853650">
    <property type="protein sequence ID" value="KAK4139760.1"/>
    <property type="molecule type" value="Genomic_DNA"/>
</dbReference>
<dbReference type="CDD" id="cd00920">
    <property type="entry name" value="Cupredoxin"/>
    <property type="match status" value="1"/>
</dbReference>
<feature type="chain" id="PRO_5043054738" description="Extracellular serine-rich protein" evidence="1">
    <location>
        <begin position="20"/>
        <end position="200"/>
    </location>
</feature>
<dbReference type="Gene3D" id="2.60.40.420">
    <property type="entry name" value="Cupredoxins - blue copper proteins"/>
    <property type="match status" value="1"/>
</dbReference>
<dbReference type="SUPFAM" id="SSF49503">
    <property type="entry name" value="Cupredoxins"/>
    <property type="match status" value="1"/>
</dbReference>